<reference evidence="2 3" key="1">
    <citation type="journal article" date="2016" name="Nat. Commun.">
        <title>Thousands of microbial genomes shed light on interconnected biogeochemical processes in an aquifer system.</title>
        <authorList>
            <person name="Anantharaman K."/>
            <person name="Brown C.T."/>
            <person name="Hug L.A."/>
            <person name="Sharon I."/>
            <person name="Castelle C.J."/>
            <person name="Probst A.J."/>
            <person name="Thomas B.C."/>
            <person name="Singh A."/>
            <person name="Wilkins M.J."/>
            <person name="Karaoz U."/>
            <person name="Brodie E.L."/>
            <person name="Williams K.H."/>
            <person name="Hubbard S.S."/>
            <person name="Banfield J.F."/>
        </authorList>
    </citation>
    <scope>NUCLEOTIDE SEQUENCE [LARGE SCALE GENOMIC DNA]</scope>
</reference>
<dbReference type="Proteomes" id="UP000177588">
    <property type="component" value="Unassembled WGS sequence"/>
</dbReference>
<feature type="transmembrane region" description="Helical" evidence="1">
    <location>
        <begin position="7"/>
        <end position="28"/>
    </location>
</feature>
<sequence>MRRKGFVPFLIIGFAIVGVTVLSAFTYFKVTYGYWPFLEEKQKVAQPLPINKAESGPKFLYYESEVIRPTTNIITDIGEYKNRFIIFDVSTGTKKVIYEESWIQDMRDAYRLFQNKILITAWDGNRAIDLNGQKVTNLPKYYFSGDFSPSGKIHIGCERETNIFTFSISDNRKNLKKEIKWIDEQKDWLFPHILGWSSDENYAFFVAKDMDSTSKSLYVLDLVKEKVEEFPRDNSILDTQATFVDNVRDKIYFVAKNGFFVQPRNSLKATPIKLKSFDLSTISDEGIKIISIVFPTDYDNHSIAISNGKRLIVKDLVSGEENLVFEDLDGLVRPMSWKGDNLIYFCDGKDYVLTRPSGGYFYIVGNIYNSKTKKSIEFVNQKSDYYGKVGTAGFIGWL</sequence>
<evidence type="ECO:0000313" key="3">
    <source>
        <dbReference type="Proteomes" id="UP000177588"/>
    </source>
</evidence>
<keyword evidence="1" id="KW-0812">Transmembrane</keyword>
<dbReference type="InterPro" id="IPR011044">
    <property type="entry name" value="Quino_amine_DH_bsu"/>
</dbReference>
<gene>
    <name evidence="2" type="ORF">A2Z24_01350</name>
</gene>
<keyword evidence="1" id="KW-1133">Transmembrane helix</keyword>
<name>A0A1G1WG30_9BACT</name>
<organism evidence="2 3">
    <name type="scientific">Candidatus Woykebacteria bacterium RBG_16_44_10</name>
    <dbReference type="NCBI Taxonomy" id="1802597"/>
    <lineage>
        <taxon>Bacteria</taxon>
        <taxon>Candidatus Woykeibacteriota</taxon>
    </lineage>
</organism>
<protein>
    <submittedName>
        <fullName evidence="2">Uncharacterized protein</fullName>
    </submittedName>
</protein>
<keyword evidence="1" id="KW-0472">Membrane</keyword>
<proteinExistence type="predicted"/>
<evidence type="ECO:0000256" key="1">
    <source>
        <dbReference type="SAM" id="Phobius"/>
    </source>
</evidence>
<dbReference type="EMBL" id="MHCT01000013">
    <property type="protein sequence ID" value="OGY26197.1"/>
    <property type="molecule type" value="Genomic_DNA"/>
</dbReference>
<comment type="caution">
    <text evidence="2">The sequence shown here is derived from an EMBL/GenBank/DDBJ whole genome shotgun (WGS) entry which is preliminary data.</text>
</comment>
<accession>A0A1G1WG30</accession>
<evidence type="ECO:0000313" key="2">
    <source>
        <dbReference type="EMBL" id="OGY26197.1"/>
    </source>
</evidence>
<dbReference type="AlphaFoldDB" id="A0A1G1WG30"/>
<dbReference type="SUPFAM" id="SSF50969">
    <property type="entry name" value="YVTN repeat-like/Quinoprotein amine dehydrogenase"/>
    <property type="match status" value="1"/>
</dbReference>